<keyword evidence="2" id="KW-1185">Reference proteome</keyword>
<dbReference type="EMBL" id="CM042040">
    <property type="protein sequence ID" value="KAI3716888.1"/>
    <property type="molecule type" value="Genomic_DNA"/>
</dbReference>
<sequence>MWVFADHTHSQLGVSNIVQNKKKFHLLDNYRVNLAKWESFGVKARSHVEDKRLMSLSQSDLGSSSTDEKIDESQIIEFKEFHKDLNSLPKPLSAKDLVAPSNDRSKVRVAYEGSPGAYSETAALKAYPICKTMPCDQIESVFKAVELWLVDKGVLPIENSVGGSIHRNYDLLLHHRLHIVGEVELVVSHCLLGLPGVRKEELTHVLSHPQALEQCEIALNKLGIVRVSTQDTAGAAQIVALKGVPETGAIASLRAAEIYRLDVLAETIQVDTFTVNIIQIYKGPEVLFKALAVFALRDINLLKIESRPQRKRTLRIVDNCNKGRPMYFDYLFYVDFDASMADPRAHYALSRLQNADRISVSAPLPLPSSNSQIPSIFNPIFSSMALAVTSSTSIAFSSSNSRTEQGVQFNSSSFQPSDRSFPSPAALNLSRKRSPAVKALNAEPKRNDSIVPAAATVFAPGVVEKAAEVEDIEKLAQDLEKASPLEIMDKAFEKYGNDIAIAFSGAEDVALIEYAHLTGRPFRVFSLDTGRLNPETYKFFDTVEKHYGIRIEYMFPDAVEVQALVRTKGLFSFYEDGHQECCRVRKVRPLRRALKGLRAWITGQRKDQSPGTRSEVPVVQVDPVFEGMDGGSGSLVKWNPVANVAGNDIWNFLRTMEVPVNPLHAQGYISIGCEPCTRSVLPGQHEREGRWWWEDAKAKECGLHKGNLKEENVNGNGSVDGDGSSGVSDIFESQNIVNLSRPGIENLLKMEARQEGWLVVLYAPWCQFCQAMEASYVELADKLAGSGVKVGKFRADGDQKAFAQQELQLGSFPTILFFPKHSSRPIKYPSEKRDVDSLMAFINALR</sequence>
<reference evidence="2" key="1">
    <citation type="journal article" date="2022" name="Mol. Ecol. Resour.">
        <title>The genomes of chicory, endive, great burdock and yacon provide insights into Asteraceae palaeo-polyploidization history and plant inulin production.</title>
        <authorList>
            <person name="Fan W."/>
            <person name="Wang S."/>
            <person name="Wang H."/>
            <person name="Wang A."/>
            <person name="Jiang F."/>
            <person name="Liu H."/>
            <person name="Zhao H."/>
            <person name="Xu D."/>
            <person name="Zhang Y."/>
        </authorList>
    </citation>
    <scope>NUCLEOTIDE SEQUENCE [LARGE SCALE GENOMIC DNA]</scope>
    <source>
        <strain evidence="2">cv. Yunnan</strain>
    </source>
</reference>
<protein>
    <submittedName>
        <fullName evidence="1">Uncharacterized protein</fullName>
    </submittedName>
</protein>
<proteinExistence type="predicted"/>
<reference evidence="1 2" key="2">
    <citation type="journal article" date="2022" name="Mol. Ecol. Resour.">
        <title>The genomes of chicory, endive, great burdock and yacon provide insights into Asteraceae paleo-polyploidization history and plant inulin production.</title>
        <authorList>
            <person name="Fan W."/>
            <person name="Wang S."/>
            <person name="Wang H."/>
            <person name="Wang A."/>
            <person name="Jiang F."/>
            <person name="Liu H."/>
            <person name="Zhao H."/>
            <person name="Xu D."/>
            <person name="Zhang Y."/>
        </authorList>
    </citation>
    <scope>NUCLEOTIDE SEQUENCE [LARGE SCALE GENOMIC DNA]</scope>
    <source>
        <strain evidence="2">cv. Yunnan</strain>
        <tissue evidence="1">Leaves</tissue>
    </source>
</reference>
<evidence type="ECO:0000313" key="2">
    <source>
        <dbReference type="Proteomes" id="UP001056120"/>
    </source>
</evidence>
<evidence type="ECO:0000313" key="1">
    <source>
        <dbReference type="EMBL" id="KAI3716888.1"/>
    </source>
</evidence>
<name>A0ACB9B4L8_9ASTR</name>
<gene>
    <name evidence="1" type="ORF">L1987_68102</name>
</gene>
<dbReference type="Proteomes" id="UP001056120">
    <property type="component" value="Linkage Group LG23"/>
</dbReference>
<organism evidence="1 2">
    <name type="scientific">Smallanthus sonchifolius</name>
    <dbReference type="NCBI Taxonomy" id="185202"/>
    <lineage>
        <taxon>Eukaryota</taxon>
        <taxon>Viridiplantae</taxon>
        <taxon>Streptophyta</taxon>
        <taxon>Embryophyta</taxon>
        <taxon>Tracheophyta</taxon>
        <taxon>Spermatophyta</taxon>
        <taxon>Magnoliopsida</taxon>
        <taxon>eudicotyledons</taxon>
        <taxon>Gunneridae</taxon>
        <taxon>Pentapetalae</taxon>
        <taxon>asterids</taxon>
        <taxon>campanulids</taxon>
        <taxon>Asterales</taxon>
        <taxon>Asteraceae</taxon>
        <taxon>Asteroideae</taxon>
        <taxon>Heliantheae alliance</taxon>
        <taxon>Millerieae</taxon>
        <taxon>Smallanthus</taxon>
    </lineage>
</organism>
<comment type="caution">
    <text evidence="1">The sequence shown here is derived from an EMBL/GenBank/DDBJ whole genome shotgun (WGS) entry which is preliminary data.</text>
</comment>
<accession>A0ACB9B4L8</accession>